<evidence type="ECO:0008006" key="3">
    <source>
        <dbReference type="Google" id="ProtNLM"/>
    </source>
</evidence>
<dbReference type="InterPro" id="IPR004320">
    <property type="entry name" value="BPS1_pln"/>
</dbReference>
<dbReference type="Proteomes" id="UP001345219">
    <property type="component" value="Chromosome 9"/>
</dbReference>
<dbReference type="GO" id="GO:0048367">
    <property type="term" value="P:shoot system development"/>
    <property type="evidence" value="ECO:0007669"/>
    <property type="project" value="InterPro"/>
</dbReference>
<dbReference type="EMBL" id="JAXIOK010000022">
    <property type="protein sequence ID" value="KAK4744649.1"/>
    <property type="molecule type" value="Genomic_DNA"/>
</dbReference>
<protein>
    <recommendedName>
        <fullName evidence="3">BPS1-like protein</fullName>
    </recommendedName>
</protein>
<organism evidence="1 2">
    <name type="scientific">Trapa incisa</name>
    <dbReference type="NCBI Taxonomy" id="236973"/>
    <lineage>
        <taxon>Eukaryota</taxon>
        <taxon>Viridiplantae</taxon>
        <taxon>Streptophyta</taxon>
        <taxon>Embryophyta</taxon>
        <taxon>Tracheophyta</taxon>
        <taxon>Spermatophyta</taxon>
        <taxon>Magnoliopsida</taxon>
        <taxon>eudicotyledons</taxon>
        <taxon>Gunneridae</taxon>
        <taxon>Pentapetalae</taxon>
        <taxon>rosids</taxon>
        <taxon>malvids</taxon>
        <taxon>Myrtales</taxon>
        <taxon>Lythraceae</taxon>
        <taxon>Trapa</taxon>
    </lineage>
</organism>
<comment type="caution">
    <text evidence="1">The sequence shown here is derived from an EMBL/GenBank/DDBJ whole genome shotgun (WGS) entry which is preliminary data.</text>
</comment>
<sequence length="349" mass="38662">MSRLQEAHRSFFPFGNPFRMLSPKGSQLSPALLALLNCFEETLAVRLRKLETLGDIFSLIWMKSAIESLCETHKEIQNLISALDLPVEDWDEKWIDIYLDISIKLLDISNAFSSELSRINHGHLLIQCAVHNLESNSVQQVACTNSYLDSWRQQTRSKNPLLEKCFCFLDGLGESLNLPKVKNSAKGKVLMRAMYGAKVQTLFICSVFVAAFSGSSQKLFDLDVSNTHLWAQGFNRLQGNVNGIVRSRVSSNSGNLLKEIQGVNAVVNKLHSLMQDGPVSTDEDSALVSIRQLRTEAEKLSGGLNLLSKEVDTFFQIVLTGRDALLSSLRATCTGTDPTAGKRVGLQAK</sequence>
<proteinExistence type="predicted"/>
<dbReference type="PANTHER" id="PTHR31509">
    <property type="entry name" value="BPS1-LIKE PROTEIN"/>
    <property type="match status" value="1"/>
</dbReference>
<gene>
    <name evidence="1" type="ORF">SAY87_010961</name>
</gene>
<name>A0AAN7GM90_9MYRT</name>
<evidence type="ECO:0000313" key="2">
    <source>
        <dbReference type="Proteomes" id="UP001345219"/>
    </source>
</evidence>
<dbReference type="GO" id="GO:0048364">
    <property type="term" value="P:root development"/>
    <property type="evidence" value="ECO:0007669"/>
    <property type="project" value="InterPro"/>
</dbReference>
<dbReference type="Pfam" id="PF03087">
    <property type="entry name" value="BPS1"/>
    <property type="match status" value="1"/>
</dbReference>
<accession>A0AAN7GM90</accession>
<reference evidence="1 2" key="1">
    <citation type="journal article" date="2023" name="Hortic Res">
        <title>Pangenome of water caltrop reveals structural variations and asymmetric subgenome divergence after allopolyploidization.</title>
        <authorList>
            <person name="Zhang X."/>
            <person name="Chen Y."/>
            <person name="Wang L."/>
            <person name="Yuan Y."/>
            <person name="Fang M."/>
            <person name="Shi L."/>
            <person name="Lu R."/>
            <person name="Comes H.P."/>
            <person name="Ma Y."/>
            <person name="Chen Y."/>
            <person name="Huang G."/>
            <person name="Zhou Y."/>
            <person name="Zheng Z."/>
            <person name="Qiu Y."/>
        </authorList>
    </citation>
    <scope>NUCLEOTIDE SEQUENCE [LARGE SCALE GENOMIC DNA]</scope>
    <source>
        <tissue evidence="1">Roots</tissue>
    </source>
</reference>
<dbReference type="AlphaFoldDB" id="A0AAN7GM90"/>
<keyword evidence="2" id="KW-1185">Reference proteome</keyword>
<evidence type="ECO:0000313" key="1">
    <source>
        <dbReference type="EMBL" id="KAK4744649.1"/>
    </source>
</evidence>